<proteinExistence type="predicted"/>
<sequence>MVYPGETTSGVGTRVLFVPYRPPRSSKQVPDDSEISLQKHAAREYHRKAKLERLAKAYAGSRPPPGPQEALRKSARQGPQGNAQNDCFDKGKHQRLSGMNAFRIRTEASSNSVCPSPLDVGVGQMDPFNVLMRRDVPHYVQEMLAHAVSYQWPVFSCSIAATAISDIKHTILESAMRSPAAFYTIVYAGATHNAFAHTGMQVTRENQILRLTYKMHAIKALNQEISRLQSDIPDELLLCMVTLGAHGSGETLLPRPYRTADSSLLTAQNFHYYGHMDWETAHLNAVRILVEQRGGFHTIKQEFLSNVIALADVIDAFKNLRAPAYPLRISTARMMAIWPYPDTKALRPLLQDLATGFGALPESIQVDPLMQIIHAIRDVSIGYDLYLEQSPSAPRHIHIVWGRNTLLHDLLSLPDKSFDDPLHPDPCLYDMCRLSTLSYMLLVLFPLPGVSGLHYTLSQRIKSALDSCFIFRLWQQYPELSLWGMVLGGILAEETALRLWFVQASASICRERTWQSWDSAKNVCSKFLWFEQDCDQAGQAFWAEVSEHVEPIAATQDDNEGWSRGDKARFEVAELSPTT</sequence>
<dbReference type="RefSeq" id="XP_013313696.1">
    <property type="nucleotide sequence ID" value="XM_013458242.1"/>
</dbReference>
<dbReference type="OrthoDB" id="3469466at2759"/>
<dbReference type="Pfam" id="PF11951">
    <property type="entry name" value="Fungal_trans_2"/>
    <property type="match status" value="1"/>
</dbReference>
<dbReference type="PANTHER" id="PTHR37540:SF5">
    <property type="entry name" value="TRANSCRIPTION FACTOR DOMAIN-CONTAINING PROTEIN"/>
    <property type="match status" value="1"/>
</dbReference>
<organism evidence="2 3">
    <name type="scientific">Exophiala xenobiotica</name>
    <dbReference type="NCBI Taxonomy" id="348802"/>
    <lineage>
        <taxon>Eukaryota</taxon>
        <taxon>Fungi</taxon>
        <taxon>Dikarya</taxon>
        <taxon>Ascomycota</taxon>
        <taxon>Pezizomycotina</taxon>
        <taxon>Eurotiomycetes</taxon>
        <taxon>Chaetothyriomycetidae</taxon>
        <taxon>Chaetothyriales</taxon>
        <taxon>Herpotrichiellaceae</taxon>
        <taxon>Exophiala</taxon>
    </lineage>
</organism>
<evidence type="ECO:0000313" key="3">
    <source>
        <dbReference type="Proteomes" id="UP000054342"/>
    </source>
</evidence>
<dbReference type="PANTHER" id="PTHR37540">
    <property type="entry name" value="TRANSCRIPTION FACTOR (ACR-2), PUTATIVE-RELATED-RELATED"/>
    <property type="match status" value="1"/>
</dbReference>
<name>A0A0D2CSW6_9EURO</name>
<evidence type="ECO:0000256" key="1">
    <source>
        <dbReference type="SAM" id="MobiDB-lite"/>
    </source>
</evidence>
<evidence type="ECO:0008006" key="4">
    <source>
        <dbReference type="Google" id="ProtNLM"/>
    </source>
</evidence>
<accession>A0A0D2CSW6</accession>
<dbReference type="GeneID" id="25330616"/>
<dbReference type="EMBL" id="KN847321">
    <property type="protein sequence ID" value="KIW53112.1"/>
    <property type="molecule type" value="Genomic_DNA"/>
</dbReference>
<dbReference type="InterPro" id="IPR021858">
    <property type="entry name" value="Fun_TF"/>
</dbReference>
<gene>
    <name evidence="2" type="ORF">PV05_08708</name>
</gene>
<protein>
    <recommendedName>
        <fullName evidence="4">Transcription factor domain-containing protein</fullName>
    </recommendedName>
</protein>
<dbReference type="AlphaFoldDB" id="A0A0D2CSW6"/>
<dbReference type="HOGENOM" id="CLU_015771_2_0_1"/>
<evidence type="ECO:0000313" key="2">
    <source>
        <dbReference type="EMBL" id="KIW53112.1"/>
    </source>
</evidence>
<keyword evidence="3" id="KW-1185">Reference proteome</keyword>
<dbReference type="Proteomes" id="UP000054342">
    <property type="component" value="Unassembled WGS sequence"/>
</dbReference>
<reference evidence="2 3" key="1">
    <citation type="submission" date="2015-01" db="EMBL/GenBank/DDBJ databases">
        <title>The Genome Sequence of Exophiala xenobiotica CBS118157.</title>
        <authorList>
            <consortium name="The Broad Institute Genomics Platform"/>
            <person name="Cuomo C."/>
            <person name="de Hoog S."/>
            <person name="Gorbushina A."/>
            <person name="Stielow B."/>
            <person name="Teixiera M."/>
            <person name="Abouelleil A."/>
            <person name="Chapman S.B."/>
            <person name="Priest M."/>
            <person name="Young S.K."/>
            <person name="Wortman J."/>
            <person name="Nusbaum C."/>
            <person name="Birren B."/>
        </authorList>
    </citation>
    <scope>NUCLEOTIDE SEQUENCE [LARGE SCALE GENOMIC DNA]</scope>
    <source>
        <strain evidence="2 3">CBS 118157</strain>
    </source>
</reference>
<feature type="region of interest" description="Disordered" evidence="1">
    <location>
        <begin position="52"/>
        <end position="91"/>
    </location>
</feature>